<accession>A0ACB7SG74</accession>
<evidence type="ECO:0000313" key="1">
    <source>
        <dbReference type="EMBL" id="KAH6933728.1"/>
    </source>
</evidence>
<reference evidence="1" key="1">
    <citation type="submission" date="2020-05" db="EMBL/GenBank/DDBJ databases">
        <title>Large-scale comparative analyses of tick genomes elucidate their genetic diversity and vector capacities.</title>
        <authorList>
            <person name="Jia N."/>
            <person name="Wang J."/>
            <person name="Shi W."/>
            <person name="Du L."/>
            <person name="Sun Y."/>
            <person name="Zhan W."/>
            <person name="Jiang J."/>
            <person name="Wang Q."/>
            <person name="Zhang B."/>
            <person name="Ji P."/>
            <person name="Sakyi L.B."/>
            <person name="Cui X."/>
            <person name="Yuan T."/>
            <person name="Jiang B."/>
            <person name="Yang W."/>
            <person name="Lam T.T.-Y."/>
            <person name="Chang Q."/>
            <person name="Ding S."/>
            <person name="Wang X."/>
            <person name="Zhu J."/>
            <person name="Ruan X."/>
            <person name="Zhao L."/>
            <person name="Wei J."/>
            <person name="Que T."/>
            <person name="Du C."/>
            <person name="Cheng J."/>
            <person name="Dai P."/>
            <person name="Han X."/>
            <person name="Huang E."/>
            <person name="Gao Y."/>
            <person name="Liu J."/>
            <person name="Shao H."/>
            <person name="Ye R."/>
            <person name="Li L."/>
            <person name="Wei W."/>
            <person name="Wang X."/>
            <person name="Wang C."/>
            <person name="Yang T."/>
            <person name="Huo Q."/>
            <person name="Li W."/>
            <person name="Guo W."/>
            <person name="Chen H."/>
            <person name="Zhou L."/>
            <person name="Ni X."/>
            <person name="Tian J."/>
            <person name="Zhou Y."/>
            <person name="Sheng Y."/>
            <person name="Liu T."/>
            <person name="Pan Y."/>
            <person name="Xia L."/>
            <person name="Li J."/>
            <person name="Zhao F."/>
            <person name="Cao W."/>
        </authorList>
    </citation>
    <scope>NUCLEOTIDE SEQUENCE</scope>
    <source>
        <strain evidence="1">Hyas-2018</strain>
    </source>
</reference>
<evidence type="ECO:0000313" key="2">
    <source>
        <dbReference type="Proteomes" id="UP000821845"/>
    </source>
</evidence>
<sequence length="688" mass="77081">MSRHGRGLPTCPALMTTWLVCAYIPGTAEGGGLYHRLAVHRTLADIIPVAGWREYCDGGRWAYRSPYCSNNGNVTNVDPNFSEDQNVWKNFEKACGNPGQSPININFLQTSFKSFGPIAFLGYNVPFRFKVENGGHALYITPEDANLESYGGPLPARYTLSKAVFRFGNETSERGSEHTLDGRYYDAELQLLMSCEKPTPTDCLRRDKGLAIFVILFKCTTSRKLSRPSQNAAGLQKKESPNPLLDILINATEHMTTRGNATETLIPMAFLLPNSTANYYLYLGSLTFPPCTGKALVVVFDSVVSIGEMQDKVRRYCIYLCHMPEGYIRMGVEEDGTPCKKKKTKPLSRVPAPTASGLRFSKDGDFGETRPEPGPVPEFRKPQLFQQPSPHRGPSARNAMATAGPSTDKASVDKRKASARMLVSLYPRIPKTATVLLEFFIKRESKVSLMREPLSHFCQEEVVLHAQECLLKLNKQVITYQDIRDMVENLVGLHNLCIKKNTEVAKELGHTVRKLTIIVGEVATSLEKIAEVPVTDWNAIGEAIVNKLERVGVFDTVLVKMNASMFTGRTLISRSAVYLTNYRPANFVVTVKLVNMDRFSRHKQAAMDKVVASVIRNPFLVKYYCCFCVKEAYVTVMEYIAGLDLMRVVTKEEYLDIDATRIIMAQLILAIEHMHLRGFLHRDIKVSK</sequence>
<protein>
    <submittedName>
        <fullName evidence="1">Uncharacterized protein</fullName>
    </submittedName>
</protein>
<dbReference type="Proteomes" id="UP000821845">
    <property type="component" value="Chromosome 4"/>
</dbReference>
<dbReference type="EMBL" id="CM023484">
    <property type="protein sequence ID" value="KAH6933728.1"/>
    <property type="molecule type" value="Genomic_DNA"/>
</dbReference>
<name>A0ACB7SG74_HYAAI</name>
<organism evidence="1 2">
    <name type="scientific">Hyalomma asiaticum</name>
    <name type="common">Tick</name>
    <dbReference type="NCBI Taxonomy" id="266040"/>
    <lineage>
        <taxon>Eukaryota</taxon>
        <taxon>Metazoa</taxon>
        <taxon>Ecdysozoa</taxon>
        <taxon>Arthropoda</taxon>
        <taxon>Chelicerata</taxon>
        <taxon>Arachnida</taxon>
        <taxon>Acari</taxon>
        <taxon>Parasitiformes</taxon>
        <taxon>Ixodida</taxon>
        <taxon>Ixodoidea</taxon>
        <taxon>Ixodidae</taxon>
        <taxon>Hyalomminae</taxon>
        <taxon>Hyalomma</taxon>
    </lineage>
</organism>
<keyword evidence="2" id="KW-1185">Reference proteome</keyword>
<comment type="caution">
    <text evidence="1">The sequence shown here is derived from an EMBL/GenBank/DDBJ whole genome shotgun (WGS) entry which is preliminary data.</text>
</comment>
<gene>
    <name evidence="1" type="ORF">HPB50_017694</name>
</gene>
<proteinExistence type="predicted"/>